<protein>
    <submittedName>
        <fullName evidence="1">Uncharacterized protein</fullName>
    </submittedName>
</protein>
<name>A0A4V6YYE6_9ENTR</name>
<accession>A0A4V6YYE6</accession>
<gene>
    <name evidence="1" type="ORF">NCTC13032_07445</name>
</gene>
<evidence type="ECO:0000313" key="2">
    <source>
        <dbReference type="Proteomes" id="UP000310719"/>
    </source>
</evidence>
<dbReference type="AlphaFoldDB" id="A0A4V6YYE6"/>
<dbReference type="EMBL" id="LR590464">
    <property type="protein sequence ID" value="VTP83803.1"/>
    <property type="molecule type" value="Genomic_DNA"/>
</dbReference>
<reference evidence="1 2" key="1">
    <citation type="submission" date="2019-05" db="EMBL/GenBank/DDBJ databases">
        <authorList>
            <consortium name="Pathogen Informatics"/>
        </authorList>
    </citation>
    <scope>NUCLEOTIDE SEQUENCE [LARGE SCALE GENOMIC DNA]</scope>
    <source>
        <strain evidence="1 2">NCTC13032</strain>
    </source>
</reference>
<dbReference type="Proteomes" id="UP000310719">
    <property type="component" value="Chromosome"/>
</dbReference>
<evidence type="ECO:0000313" key="1">
    <source>
        <dbReference type="EMBL" id="VTP83803.1"/>
    </source>
</evidence>
<proteinExistence type="predicted"/>
<sequence length="94" mass="10616">MRCLGRGDNIIPRPKAVSNKYNPTLYKARAPKKGTYRSATTQAKASIRNLKLCVELLAQSRSVILLKSFSKGYVVWNTVVMTLPVWQWSMQKGT</sequence>
<organism evidence="1 2">
    <name type="scientific">Leclercia adecarboxylata</name>
    <dbReference type="NCBI Taxonomy" id="83655"/>
    <lineage>
        <taxon>Bacteria</taxon>
        <taxon>Pseudomonadati</taxon>
        <taxon>Pseudomonadota</taxon>
        <taxon>Gammaproteobacteria</taxon>
        <taxon>Enterobacterales</taxon>
        <taxon>Enterobacteriaceae</taxon>
        <taxon>Leclercia</taxon>
    </lineage>
</organism>